<dbReference type="EMBL" id="QJJK01000001">
    <property type="protein sequence ID" value="PXW65142.1"/>
    <property type="molecule type" value="Genomic_DNA"/>
</dbReference>
<dbReference type="Gene3D" id="3.40.50.300">
    <property type="entry name" value="P-loop containing nucleotide triphosphate hydrolases"/>
    <property type="match status" value="1"/>
</dbReference>
<dbReference type="Pfam" id="PF00196">
    <property type="entry name" value="GerE"/>
    <property type="match status" value="1"/>
</dbReference>
<evidence type="ECO:0000313" key="6">
    <source>
        <dbReference type="Proteomes" id="UP000248021"/>
    </source>
</evidence>
<dbReference type="InterPro" id="IPR059106">
    <property type="entry name" value="WHD_MalT"/>
</dbReference>
<evidence type="ECO:0000256" key="1">
    <source>
        <dbReference type="ARBA" id="ARBA00023015"/>
    </source>
</evidence>
<dbReference type="SUPFAM" id="SSF52540">
    <property type="entry name" value="P-loop containing nucleoside triphosphate hydrolases"/>
    <property type="match status" value="1"/>
</dbReference>
<dbReference type="InterPro" id="IPR000792">
    <property type="entry name" value="Tscrpt_reg_LuxR_C"/>
</dbReference>
<comment type="caution">
    <text evidence="5">The sequence shown here is derived from an EMBL/GenBank/DDBJ whole genome shotgun (WGS) entry which is preliminary data.</text>
</comment>
<dbReference type="InterPro" id="IPR011990">
    <property type="entry name" value="TPR-like_helical_dom_sf"/>
</dbReference>
<evidence type="ECO:0000256" key="3">
    <source>
        <dbReference type="ARBA" id="ARBA00023163"/>
    </source>
</evidence>
<evidence type="ECO:0000256" key="2">
    <source>
        <dbReference type="ARBA" id="ARBA00023125"/>
    </source>
</evidence>
<evidence type="ECO:0000259" key="4">
    <source>
        <dbReference type="PROSITE" id="PS50043"/>
    </source>
</evidence>
<dbReference type="PROSITE" id="PS50043">
    <property type="entry name" value="HTH_LUXR_2"/>
    <property type="match status" value="1"/>
</dbReference>
<dbReference type="InterPro" id="IPR041617">
    <property type="entry name" value="TPR_MalT"/>
</dbReference>
<dbReference type="InterPro" id="IPR041664">
    <property type="entry name" value="AAA_16"/>
</dbReference>
<protein>
    <submittedName>
        <fullName evidence="5">LuxR family maltose regulon positive regulatory protein</fullName>
    </submittedName>
</protein>
<dbReference type="InterPro" id="IPR016032">
    <property type="entry name" value="Sig_transdc_resp-reg_C-effctor"/>
</dbReference>
<dbReference type="GO" id="GO:0003677">
    <property type="term" value="F:DNA binding"/>
    <property type="evidence" value="ECO:0007669"/>
    <property type="project" value="UniProtKB-KW"/>
</dbReference>
<dbReference type="GO" id="GO:0006355">
    <property type="term" value="P:regulation of DNA-templated transcription"/>
    <property type="evidence" value="ECO:0007669"/>
    <property type="project" value="InterPro"/>
</dbReference>
<dbReference type="AlphaFoldDB" id="A0A2V3UIG2"/>
<feature type="domain" description="HTH luxR-type" evidence="4">
    <location>
        <begin position="832"/>
        <end position="897"/>
    </location>
</feature>
<name>A0A2V3UIG2_9HYPH</name>
<keyword evidence="3" id="KW-0804">Transcription</keyword>
<dbReference type="InterPro" id="IPR039420">
    <property type="entry name" value="WalR-like"/>
</dbReference>
<dbReference type="Gene3D" id="1.25.40.10">
    <property type="entry name" value="Tetratricopeptide repeat domain"/>
    <property type="match status" value="1"/>
</dbReference>
<dbReference type="PANTHER" id="PTHR43214">
    <property type="entry name" value="TWO-COMPONENT RESPONSE REGULATOR"/>
    <property type="match status" value="1"/>
</dbReference>
<dbReference type="OrthoDB" id="9805444at2"/>
<dbReference type="InterPro" id="IPR027417">
    <property type="entry name" value="P-loop_NTPase"/>
</dbReference>
<dbReference type="Proteomes" id="UP000248021">
    <property type="component" value="Unassembled WGS sequence"/>
</dbReference>
<dbReference type="SUPFAM" id="SSF48452">
    <property type="entry name" value="TPR-like"/>
    <property type="match status" value="1"/>
</dbReference>
<dbReference type="Gene3D" id="1.10.10.10">
    <property type="entry name" value="Winged helix-like DNA-binding domain superfamily/Winged helix DNA-binding domain"/>
    <property type="match status" value="1"/>
</dbReference>
<dbReference type="PANTHER" id="PTHR43214:SF41">
    <property type="entry name" value="NITRATE_NITRITE RESPONSE REGULATOR PROTEIN NARP"/>
    <property type="match status" value="1"/>
</dbReference>
<accession>A0A2V3UIG2</accession>
<evidence type="ECO:0000313" key="5">
    <source>
        <dbReference type="EMBL" id="PXW65142.1"/>
    </source>
</evidence>
<keyword evidence="2" id="KW-0238">DNA-binding</keyword>
<reference evidence="5 6" key="1">
    <citation type="submission" date="2018-05" db="EMBL/GenBank/DDBJ databases">
        <title>Genomic Encyclopedia of Type Strains, Phase IV (KMG-IV): sequencing the most valuable type-strain genomes for metagenomic binning, comparative biology and taxonomic classification.</title>
        <authorList>
            <person name="Goeker M."/>
        </authorList>
    </citation>
    <scope>NUCLEOTIDE SEQUENCE [LARGE SCALE GENOMIC DNA]</scope>
    <source>
        <strain evidence="5 6">DSM 6462</strain>
    </source>
</reference>
<dbReference type="InterPro" id="IPR036388">
    <property type="entry name" value="WH-like_DNA-bd_sf"/>
</dbReference>
<dbReference type="RefSeq" id="WP_110373128.1">
    <property type="nucleotide sequence ID" value="NZ_JAHBRY010000001.1"/>
</dbReference>
<dbReference type="Pfam" id="PF17874">
    <property type="entry name" value="TPR_MalT"/>
    <property type="match status" value="1"/>
</dbReference>
<keyword evidence="6" id="KW-1185">Reference proteome</keyword>
<dbReference type="PRINTS" id="PR00038">
    <property type="entry name" value="HTHLUXR"/>
</dbReference>
<dbReference type="Pfam" id="PF13191">
    <property type="entry name" value="AAA_16"/>
    <property type="match status" value="1"/>
</dbReference>
<dbReference type="SMART" id="SM00421">
    <property type="entry name" value="HTH_LUXR"/>
    <property type="match status" value="1"/>
</dbReference>
<proteinExistence type="predicted"/>
<sequence length="900" mass="98775">MEPIRTKLVPPIETAGLLDRPRLRQFLVSASARRITLVKAPAGYGKTTLLAQWHEALSRQGARVAWLTLDRQERSGKALAASLAAMLAANGMADGLDSIFRNETYFNAEGLLAAVIDRLAALAAPVFIVLDDTHVLADDAADMLGLLLRRAPANTRFVIATRETAALELGVLRAYGQLCEIGMQALQFTRDETCALLAGAGHGDLSPEDIDTLMERTEGWVTGLKLASLALDGCADRSAQLAAFSGRRRAVADFFAEDVFAIQNEDIRAFLLATAHLDRLSPPLCDAVAGRSDSAAMLRRLEEIGLFIAALDDEGNWYRYHSLFSDFLRRKLADVDPGAEPCLQRAAAEWLSCNGHWAEALEHALRARDFERLGRYLEAIAEEFTYTGRLGVVARYAGHLPVAIFAQCPWTMVSVAWLKIRAMRHAESRRLLDQARLCLDQRLATGDDGSSEALRHAIEHREMMLAAAHDDAAQVEQRCHRLMRYFDGRRPYLACTIYGQLLIARREQFRFDGLDKIHADGKATAEQSGYSFALISLQAAAGATLFANGRTEAATAALENGFAESLQWTGRNSGLSALVALPLAEVAYETNAVERAAELIDSYLPVAREMSFPDQLVSGHIVASRLLAAKGDLAGARRALDEASAIALECDLERLRLAVIHEQIRLLLRNGMPEAASRLLEWAGLPVELESCLPRSGATTREETHAEIWVRMALSYDDIPEALAIIKQWRSFCAQRGAVRLHVRWSILMAQALLLGGEVRAAQRQMREAIATAAPAGLVRCFVDEGTVVRSILSEAYADSIASDHPTDLFAQRVLAAFEGKRPMLGALAAPDEGLYGRLSGKELEILTLVGCGMRNREIGNRLGLSEGSVKWYMQQVYDKVGIRRRSQAVERARQFGLIA</sequence>
<keyword evidence="1" id="KW-0805">Transcription regulation</keyword>
<organism evidence="5 6">
    <name type="scientific">Chelatococcus asaccharovorans</name>
    <dbReference type="NCBI Taxonomy" id="28210"/>
    <lineage>
        <taxon>Bacteria</taxon>
        <taxon>Pseudomonadati</taxon>
        <taxon>Pseudomonadota</taxon>
        <taxon>Alphaproteobacteria</taxon>
        <taxon>Hyphomicrobiales</taxon>
        <taxon>Chelatococcaceae</taxon>
        <taxon>Chelatococcus</taxon>
    </lineage>
</organism>
<dbReference type="SUPFAM" id="SSF46894">
    <property type="entry name" value="C-terminal effector domain of the bipartite response regulators"/>
    <property type="match status" value="1"/>
</dbReference>
<dbReference type="Pfam" id="PF25873">
    <property type="entry name" value="WHD_MalT"/>
    <property type="match status" value="1"/>
</dbReference>
<gene>
    <name evidence="5" type="ORF">C7450_101905</name>
</gene>